<protein>
    <submittedName>
        <fullName evidence="1">Polynucleotide phosphorylase</fullName>
    </submittedName>
</protein>
<evidence type="ECO:0000313" key="1">
    <source>
        <dbReference type="EMBL" id="MBI6871626.1"/>
    </source>
</evidence>
<dbReference type="AlphaFoldDB" id="A0A934HNQ7"/>
<dbReference type="EMBL" id="JAEEGB010000004">
    <property type="protein sequence ID" value="MBI6871626.1"/>
    <property type="molecule type" value="Genomic_DNA"/>
</dbReference>
<dbReference type="RefSeq" id="WP_211141084.1">
    <property type="nucleotide sequence ID" value="NZ_JAEEGB010000004.1"/>
</dbReference>
<proteinExistence type="predicted"/>
<dbReference type="Proteomes" id="UP000622687">
    <property type="component" value="Unassembled WGS sequence"/>
</dbReference>
<name>A0A934HNQ7_9CLOT</name>
<gene>
    <name evidence="1" type="ORF">I6U51_02750</name>
</gene>
<accession>A0A934HNQ7</accession>
<sequence length="49" mass="6116">MEDKFMNSIKTLEYADLKEHQEKKMRELEKNFNEEFGTAYYFMVMEQNR</sequence>
<reference evidence="1" key="1">
    <citation type="submission" date="2020-12" db="EMBL/GenBank/DDBJ databases">
        <title>Clostridium thailandense sp. nov., a novel acetogenic bacterium isolated from peat land soil in Thailand.</title>
        <authorList>
            <person name="Chaikitkaew S."/>
            <person name="Birkeland N.K."/>
        </authorList>
    </citation>
    <scope>NUCLEOTIDE SEQUENCE</scope>
    <source>
        <strain evidence="1">DSM 17425</strain>
    </source>
</reference>
<comment type="caution">
    <text evidence="1">The sequence shown here is derived from an EMBL/GenBank/DDBJ whole genome shotgun (WGS) entry which is preliminary data.</text>
</comment>
<organism evidence="1 2">
    <name type="scientific">Clostridium aciditolerans</name>
    <dbReference type="NCBI Taxonomy" id="339861"/>
    <lineage>
        <taxon>Bacteria</taxon>
        <taxon>Bacillati</taxon>
        <taxon>Bacillota</taxon>
        <taxon>Clostridia</taxon>
        <taxon>Eubacteriales</taxon>
        <taxon>Clostridiaceae</taxon>
        <taxon>Clostridium</taxon>
    </lineage>
</organism>
<evidence type="ECO:0000313" key="2">
    <source>
        <dbReference type="Proteomes" id="UP000622687"/>
    </source>
</evidence>
<keyword evidence="2" id="KW-1185">Reference proteome</keyword>